<organism evidence="2 3">
    <name type="scientific">Pleomassaria siparia CBS 279.74</name>
    <dbReference type="NCBI Taxonomy" id="1314801"/>
    <lineage>
        <taxon>Eukaryota</taxon>
        <taxon>Fungi</taxon>
        <taxon>Dikarya</taxon>
        <taxon>Ascomycota</taxon>
        <taxon>Pezizomycotina</taxon>
        <taxon>Dothideomycetes</taxon>
        <taxon>Pleosporomycetidae</taxon>
        <taxon>Pleosporales</taxon>
        <taxon>Pleomassariaceae</taxon>
        <taxon>Pleomassaria</taxon>
    </lineage>
</organism>
<evidence type="ECO:0000313" key="3">
    <source>
        <dbReference type="Proteomes" id="UP000799428"/>
    </source>
</evidence>
<feature type="transmembrane region" description="Helical" evidence="1">
    <location>
        <begin position="66"/>
        <end position="85"/>
    </location>
</feature>
<evidence type="ECO:0000256" key="1">
    <source>
        <dbReference type="SAM" id="Phobius"/>
    </source>
</evidence>
<name>A0A6G1KKU4_9PLEO</name>
<sequence length="128" mass="14287">MHQATHHTAMAVLSYQCTETPSSLMIMTTTTPHIRSRSRSRPIPQPSYRICLSCCSPAKENAGNGYFFFLSFYSPCPPLYFLSVADKILTLSLIYTPLYIFLLYVTDIPAASFTFAGTARQSAKGMRV</sequence>
<gene>
    <name evidence="2" type="ORF">K504DRAFT_130523</name>
</gene>
<reference evidence="2" key="1">
    <citation type="journal article" date="2020" name="Stud. Mycol.">
        <title>101 Dothideomycetes genomes: a test case for predicting lifestyles and emergence of pathogens.</title>
        <authorList>
            <person name="Haridas S."/>
            <person name="Albert R."/>
            <person name="Binder M."/>
            <person name="Bloem J."/>
            <person name="Labutti K."/>
            <person name="Salamov A."/>
            <person name="Andreopoulos B."/>
            <person name="Baker S."/>
            <person name="Barry K."/>
            <person name="Bills G."/>
            <person name="Bluhm B."/>
            <person name="Cannon C."/>
            <person name="Castanera R."/>
            <person name="Culley D."/>
            <person name="Daum C."/>
            <person name="Ezra D."/>
            <person name="Gonzalez J."/>
            <person name="Henrissat B."/>
            <person name="Kuo A."/>
            <person name="Liang C."/>
            <person name="Lipzen A."/>
            <person name="Lutzoni F."/>
            <person name="Magnuson J."/>
            <person name="Mondo S."/>
            <person name="Nolan M."/>
            <person name="Ohm R."/>
            <person name="Pangilinan J."/>
            <person name="Park H.-J."/>
            <person name="Ramirez L."/>
            <person name="Alfaro M."/>
            <person name="Sun H."/>
            <person name="Tritt A."/>
            <person name="Yoshinaga Y."/>
            <person name="Zwiers L.-H."/>
            <person name="Turgeon B."/>
            <person name="Goodwin S."/>
            <person name="Spatafora J."/>
            <person name="Crous P."/>
            <person name="Grigoriev I."/>
        </authorList>
    </citation>
    <scope>NUCLEOTIDE SEQUENCE</scope>
    <source>
        <strain evidence="2">CBS 279.74</strain>
    </source>
</reference>
<dbReference type="Proteomes" id="UP000799428">
    <property type="component" value="Unassembled WGS sequence"/>
</dbReference>
<accession>A0A6G1KKU4</accession>
<evidence type="ECO:0000313" key="2">
    <source>
        <dbReference type="EMBL" id="KAF2713102.1"/>
    </source>
</evidence>
<dbReference type="AlphaFoldDB" id="A0A6G1KKU4"/>
<keyword evidence="1" id="KW-0812">Transmembrane</keyword>
<keyword evidence="3" id="KW-1185">Reference proteome</keyword>
<dbReference type="EMBL" id="MU005765">
    <property type="protein sequence ID" value="KAF2713102.1"/>
    <property type="molecule type" value="Genomic_DNA"/>
</dbReference>
<keyword evidence="1" id="KW-1133">Transmembrane helix</keyword>
<proteinExistence type="predicted"/>
<keyword evidence="1" id="KW-0472">Membrane</keyword>
<protein>
    <submittedName>
        <fullName evidence="2">Uncharacterized protein</fullName>
    </submittedName>
</protein>
<feature type="transmembrane region" description="Helical" evidence="1">
    <location>
        <begin position="97"/>
        <end position="119"/>
    </location>
</feature>